<feature type="signal peptide" evidence="1">
    <location>
        <begin position="1"/>
        <end position="21"/>
    </location>
</feature>
<dbReference type="InterPro" id="IPR047676">
    <property type="entry name" value="FxLYD_dom"/>
</dbReference>
<reference evidence="2 3" key="1">
    <citation type="submission" date="2018-06" db="EMBL/GenBank/DDBJ databases">
        <authorList>
            <consortium name="Pathogen Informatics"/>
            <person name="Doyle S."/>
        </authorList>
    </citation>
    <scope>NUCLEOTIDE SEQUENCE [LARGE SCALE GENOMIC DNA]</scope>
    <source>
        <strain evidence="2 3">NCTC11460</strain>
    </source>
</reference>
<gene>
    <name evidence="2" type="ORF">NCTC11460_00902</name>
</gene>
<dbReference type="NCBIfam" id="NF038353">
    <property type="entry name" value="FxLYD_dom"/>
    <property type="match status" value="1"/>
</dbReference>
<sequence>MKKLLSTISALLIGVSLVACSEKKEQVHYYDNDYVQAVKMGLERRIKIVDGDEYKNAQSPNEKDLIVLKGVKEELNTVNGFKDKTFNNPELKKIAQDYEKALTIQSENLPINNDLDKSKAFEDAYNDRTKIIITLIDKYGLKIDRNIETEFRQNANSVTKKDNVESKLIDALKASEFKKLEQQHYGANIKNTTGEKLGNLIINFKLIDKDGVTIGTGQYANTTEWAPDEVKSIDFYTTSKKNFEKIEFSIQQL</sequence>
<evidence type="ECO:0000256" key="1">
    <source>
        <dbReference type="SAM" id="SignalP"/>
    </source>
</evidence>
<proteinExistence type="predicted"/>
<evidence type="ECO:0008006" key="4">
    <source>
        <dbReference type="Google" id="ProtNLM"/>
    </source>
</evidence>
<evidence type="ECO:0000313" key="2">
    <source>
        <dbReference type="EMBL" id="SUB60985.1"/>
    </source>
</evidence>
<organism evidence="2 3">
    <name type="scientific">Peptostreptococcus anaerobius</name>
    <dbReference type="NCBI Taxonomy" id="1261"/>
    <lineage>
        <taxon>Bacteria</taxon>
        <taxon>Bacillati</taxon>
        <taxon>Bacillota</taxon>
        <taxon>Clostridia</taxon>
        <taxon>Peptostreptococcales</taxon>
        <taxon>Peptostreptococcaceae</taxon>
        <taxon>Peptostreptococcus</taxon>
    </lineage>
</organism>
<dbReference type="EMBL" id="UGTB01000004">
    <property type="protein sequence ID" value="SUB60985.1"/>
    <property type="molecule type" value="Genomic_DNA"/>
</dbReference>
<dbReference type="RefSeq" id="WP_002845693.1">
    <property type="nucleotide sequence ID" value="NZ_FOVA01000002.1"/>
</dbReference>
<feature type="chain" id="PRO_5017085958" description="DUF5105 domain-containing protein" evidence="1">
    <location>
        <begin position="22"/>
        <end position="253"/>
    </location>
</feature>
<dbReference type="PROSITE" id="PS51257">
    <property type="entry name" value="PROKAR_LIPOPROTEIN"/>
    <property type="match status" value="1"/>
</dbReference>
<accession>A0A379CH04</accession>
<keyword evidence="1" id="KW-0732">Signal</keyword>
<name>A0A379CH04_9FIRM</name>
<protein>
    <recommendedName>
        <fullName evidence="4">DUF5105 domain-containing protein</fullName>
    </recommendedName>
</protein>
<dbReference type="AlphaFoldDB" id="A0A379CH04"/>
<evidence type="ECO:0000313" key="3">
    <source>
        <dbReference type="Proteomes" id="UP000255101"/>
    </source>
</evidence>
<dbReference type="Proteomes" id="UP000255101">
    <property type="component" value="Unassembled WGS sequence"/>
</dbReference>